<dbReference type="Gene3D" id="3.40.50.150">
    <property type="entry name" value="Vaccinia Virus protein VP39"/>
    <property type="match status" value="1"/>
</dbReference>
<gene>
    <name evidence="3" type="primary">mftM</name>
    <name evidence="3" type="ORF">VZC37_00010</name>
</gene>
<evidence type="ECO:0000259" key="2">
    <source>
        <dbReference type="Pfam" id="PF13649"/>
    </source>
</evidence>
<evidence type="ECO:0000256" key="1">
    <source>
        <dbReference type="ARBA" id="ARBA00022679"/>
    </source>
</evidence>
<dbReference type="InterPro" id="IPR041698">
    <property type="entry name" value="Methyltransf_25"/>
</dbReference>
<dbReference type="RefSeq" id="WP_330430371.1">
    <property type="nucleotide sequence ID" value="NZ_JAZDUF010000001.1"/>
</dbReference>
<dbReference type="Proteomes" id="UP001347146">
    <property type="component" value="Unassembled WGS sequence"/>
</dbReference>
<protein>
    <submittedName>
        <fullName evidence="3">Mycofactocin oligosaccharide methyltransferase MftM</fullName>
    </submittedName>
</protein>
<evidence type="ECO:0000313" key="4">
    <source>
        <dbReference type="Proteomes" id="UP001347146"/>
    </source>
</evidence>
<dbReference type="SUPFAM" id="SSF53335">
    <property type="entry name" value="S-adenosyl-L-methionine-dependent methyltransferases"/>
    <property type="match status" value="1"/>
</dbReference>
<evidence type="ECO:0000313" key="3">
    <source>
        <dbReference type="EMBL" id="MEE3848694.1"/>
    </source>
</evidence>
<dbReference type="PANTHER" id="PTHR43861">
    <property type="entry name" value="TRANS-ACONITATE 2-METHYLTRANSFERASE-RELATED"/>
    <property type="match status" value="1"/>
</dbReference>
<feature type="domain" description="Methyltransferase" evidence="2">
    <location>
        <begin position="131"/>
        <end position="220"/>
    </location>
</feature>
<name>A0ABU7M6H0_9ACTN</name>
<sequence length="277" mass="29872">MSIVLDQHPSRHRIRVMVSRAASPPPGFRHGGRFSWRVDGGRLEISHDLDATSISDSTMLDGLLPLVDLGVIAGQDMFEEAATGVIRSAADTARDAWSAFYDNSIAELKAGTAPFSAIHQHARGLVVGASVLEVGSCFGFLALQFADDGHHVHACDISPGAVAMLRTHAARRRASVNAVVGDATDLPFEDSSVDTVTLVHLLEHLDDHHAIAALVEALRVACRRVVVAVPYEENPSAHFGHRVRLTRADLQRWASTVDHAGARLLDHHGGWLVLAPR</sequence>
<keyword evidence="3" id="KW-0489">Methyltransferase</keyword>
<dbReference type="EMBL" id="JAZDUF010000001">
    <property type="protein sequence ID" value="MEE3848694.1"/>
    <property type="molecule type" value="Genomic_DNA"/>
</dbReference>
<dbReference type="CDD" id="cd02440">
    <property type="entry name" value="AdoMet_MTases"/>
    <property type="match status" value="1"/>
</dbReference>
<dbReference type="GO" id="GO:0032259">
    <property type="term" value="P:methylation"/>
    <property type="evidence" value="ECO:0007669"/>
    <property type="project" value="UniProtKB-KW"/>
</dbReference>
<dbReference type="InterPro" id="IPR029063">
    <property type="entry name" value="SAM-dependent_MTases_sf"/>
</dbReference>
<dbReference type="NCBIfam" id="NF041255">
    <property type="entry name" value="mycofact_MftM"/>
    <property type="match status" value="1"/>
</dbReference>
<reference evidence="3 4" key="1">
    <citation type="submission" date="2024-01" db="EMBL/GenBank/DDBJ databases">
        <title>Draft genome sequence of Gordonia sp. LSe1-13.</title>
        <authorList>
            <person name="Suphannarot A."/>
            <person name="Mingma R."/>
        </authorList>
    </citation>
    <scope>NUCLEOTIDE SEQUENCE [LARGE SCALE GENOMIC DNA]</scope>
    <source>
        <strain evidence="3 4">LSe1-13</strain>
    </source>
</reference>
<keyword evidence="1" id="KW-0808">Transferase</keyword>
<accession>A0ABU7M6H0</accession>
<comment type="caution">
    <text evidence="3">The sequence shown here is derived from an EMBL/GenBank/DDBJ whole genome shotgun (WGS) entry which is preliminary data.</text>
</comment>
<keyword evidence="4" id="KW-1185">Reference proteome</keyword>
<organism evidence="3 4">
    <name type="scientific">Gordonia sesuvii</name>
    <dbReference type="NCBI Taxonomy" id="3116777"/>
    <lineage>
        <taxon>Bacteria</taxon>
        <taxon>Bacillati</taxon>
        <taxon>Actinomycetota</taxon>
        <taxon>Actinomycetes</taxon>
        <taxon>Mycobacteriales</taxon>
        <taxon>Gordoniaceae</taxon>
        <taxon>Gordonia</taxon>
    </lineage>
</organism>
<dbReference type="Pfam" id="PF13649">
    <property type="entry name" value="Methyltransf_25"/>
    <property type="match status" value="1"/>
</dbReference>
<dbReference type="GO" id="GO:0008168">
    <property type="term" value="F:methyltransferase activity"/>
    <property type="evidence" value="ECO:0007669"/>
    <property type="project" value="UniProtKB-KW"/>
</dbReference>
<proteinExistence type="predicted"/>